<accession>A0A1Z4JT94</accession>
<proteinExistence type="predicted"/>
<sequence>MPLFVLVTLGLHLLLTLLVFYGGFQVSRLANRPIPAAVQLEGGRMIQQTAMPHDFRSADAIETVVKNWAIATLSWRLKPDQGALDAGKEIGNGRKVPSVTWKTSFLLSEQENFRLKFLQMLSQLIPFSVLNGQATTTAEIINLSKPQSAGTGRWVIDLVSNVLLFDNPTAPGRLLFTFNKRIFIRAIPVVINPLPEQANDVQKLIFDLRLAGLEIDEIQDLPS</sequence>
<gene>
    <name evidence="1" type="ORF">NIES2135_67350</name>
</gene>
<dbReference type="EMBL" id="AP018205">
    <property type="protein sequence ID" value="BAY59858.1"/>
    <property type="molecule type" value="Genomic_DNA"/>
</dbReference>
<geneLocation type="plasmid" evidence="1">
    <name>plasmid2</name>
</geneLocation>
<dbReference type="AlphaFoldDB" id="A0A1Z4JT94"/>
<evidence type="ECO:0000313" key="1">
    <source>
        <dbReference type="EMBL" id="BAY59858.1"/>
    </source>
</evidence>
<name>A0A1Z4JT94_LEPBY</name>
<evidence type="ECO:0000313" key="2">
    <source>
        <dbReference type="Proteomes" id="UP000217895"/>
    </source>
</evidence>
<keyword evidence="1" id="KW-0614">Plasmid</keyword>
<organism evidence="1 2">
    <name type="scientific">Leptolyngbya boryana NIES-2135</name>
    <dbReference type="NCBI Taxonomy" id="1973484"/>
    <lineage>
        <taxon>Bacteria</taxon>
        <taxon>Bacillati</taxon>
        <taxon>Cyanobacteriota</taxon>
        <taxon>Cyanophyceae</taxon>
        <taxon>Leptolyngbyales</taxon>
        <taxon>Leptolyngbyaceae</taxon>
        <taxon>Leptolyngbya group</taxon>
        <taxon>Leptolyngbya</taxon>
    </lineage>
</organism>
<dbReference type="Proteomes" id="UP000217895">
    <property type="component" value="Plasmid Plasmid2 dna"/>
</dbReference>
<protein>
    <submittedName>
        <fullName evidence="1">Uncharacterized protein</fullName>
    </submittedName>
</protein>
<keyword evidence="2" id="KW-1185">Reference proteome</keyword>
<reference evidence="1 2" key="1">
    <citation type="submission" date="2017-06" db="EMBL/GenBank/DDBJ databases">
        <title>Genome sequencing of cyanobaciteial culture collection at National Institute for Environmental Studies (NIES).</title>
        <authorList>
            <person name="Hirose Y."/>
            <person name="Shimura Y."/>
            <person name="Fujisawa T."/>
            <person name="Nakamura Y."/>
            <person name="Kawachi M."/>
        </authorList>
    </citation>
    <scope>NUCLEOTIDE SEQUENCE [LARGE SCALE GENOMIC DNA]</scope>
    <source>
        <strain evidence="1 2">NIES-2135</strain>
        <plasmid evidence="2">Plasmid Plasmid2 dna</plasmid>
    </source>
</reference>